<evidence type="ECO:0000313" key="2">
    <source>
        <dbReference type="EMBL" id="KXG26025.1"/>
    </source>
</evidence>
<dbReference type="AlphaFoldDB" id="A0A1B6PK28"/>
<proteinExistence type="predicted"/>
<reference evidence="2 3" key="1">
    <citation type="journal article" date="2009" name="Nature">
        <title>The Sorghum bicolor genome and the diversification of grasses.</title>
        <authorList>
            <person name="Paterson A.H."/>
            <person name="Bowers J.E."/>
            <person name="Bruggmann R."/>
            <person name="Dubchak I."/>
            <person name="Grimwood J."/>
            <person name="Gundlach H."/>
            <person name="Haberer G."/>
            <person name="Hellsten U."/>
            <person name="Mitros T."/>
            <person name="Poliakov A."/>
            <person name="Schmutz J."/>
            <person name="Spannagl M."/>
            <person name="Tang H."/>
            <person name="Wang X."/>
            <person name="Wicker T."/>
            <person name="Bharti A.K."/>
            <person name="Chapman J."/>
            <person name="Feltus F.A."/>
            <person name="Gowik U."/>
            <person name="Grigoriev I.V."/>
            <person name="Lyons E."/>
            <person name="Maher C.A."/>
            <person name="Martis M."/>
            <person name="Narechania A."/>
            <person name="Otillar R.P."/>
            <person name="Penning B.W."/>
            <person name="Salamov A.A."/>
            <person name="Wang Y."/>
            <person name="Zhang L."/>
            <person name="Carpita N.C."/>
            <person name="Freeling M."/>
            <person name="Gingle A.R."/>
            <person name="Hash C.T."/>
            <person name="Keller B."/>
            <person name="Klein P."/>
            <person name="Kresovich S."/>
            <person name="McCann M.C."/>
            <person name="Ming R."/>
            <person name="Peterson D.G."/>
            <person name="Mehboob-ur-Rahman"/>
            <person name="Ware D."/>
            <person name="Westhoff P."/>
            <person name="Mayer K.F."/>
            <person name="Messing J."/>
            <person name="Rokhsar D.S."/>
        </authorList>
    </citation>
    <scope>NUCLEOTIDE SEQUENCE [LARGE SCALE GENOMIC DNA]</scope>
    <source>
        <strain evidence="3">cv. BTx623</strain>
    </source>
</reference>
<dbReference type="InParanoid" id="A0A1B6PK28"/>
<organism evidence="2 3">
    <name type="scientific">Sorghum bicolor</name>
    <name type="common">Sorghum</name>
    <name type="synonym">Sorghum vulgare</name>
    <dbReference type="NCBI Taxonomy" id="4558"/>
    <lineage>
        <taxon>Eukaryota</taxon>
        <taxon>Viridiplantae</taxon>
        <taxon>Streptophyta</taxon>
        <taxon>Embryophyta</taxon>
        <taxon>Tracheophyta</taxon>
        <taxon>Spermatophyta</taxon>
        <taxon>Magnoliopsida</taxon>
        <taxon>Liliopsida</taxon>
        <taxon>Poales</taxon>
        <taxon>Poaceae</taxon>
        <taxon>PACMAD clade</taxon>
        <taxon>Panicoideae</taxon>
        <taxon>Andropogonodae</taxon>
        <taxon>Andropogoneae</taxon>
        <taxon>Sorghinae</taxon>
        <taxon>Sorghum</taxon>
    </lineage>
</organism>
<gene>
    <name evidence="2" type="ORF">SORBI_3006G042600</name>
</gene>
<dbReference type="EMBL" id="CM000765">
    <property type="protein sequence ID" value="KXG26025.1"/>
    <property type="molecule type" value="Genomic_DNA"/>
</dbReference>
<sequence>MDGDVRSTRDMEALGSRWMDKEWGRTGSLDPINDEAGIRATHGRGQGPQR</sequence>
<keyword evidence="3" id="KW-1185">Reference proteome</keyword>
<feature type="region of interest" description="Disordered" evidence="1">
    <location>
        <begin position="22"/>
        <end position="50"/>
    </location>
</feature>
<dbReference type="Proteomes" id="UP000000768">
    <property type="component" value="Chromosome 6"/>
</dbReference>
<dbReference type="Gramene" id="KXG26025">
    <property type="protein sequence ID" value="KXG26025"/>
    <property type="gene ID" value="SORBI_3006G042600"/>
</dbReference>
<evidence type="ECO:0000256" key="1">
    <source>
        <dbReference type="SAM" id="MobiDB-lite"/>
    </source>
</evidence>
<evidence type="ECO:0000313" key="3">
    <source>
        <dbReference type="Proteomes" id="UP000000768"/>
    </source>
</evidence>
<name>A0A1B6PK28_SORBI</name>
<protein>
    <submittedName>
        <fullName evidence="2">Uncharacterized protein</fullName>
    </submittedName>
</protein>
<reference evidence="3" key="2">
    <citation type="journal article" date="2018" name="Plant J.">
        <title>The Sorghum bicolor reference genome: improved assembly, gene annotations, a transcriptome atlas, and signatures of genome organization.</title>
        <authorList>
            <person name="McCormick R.F."/>
            <person name="Truong S.K."/>
            <person name="Sreedasyam A."/>
            <person name="Jenkins J."/>
            <person name="Shu S."/>
            <person name="Sims D."/>
            <person name="Kennedy M."/>
            <person name="Amirebrahimi M."/>
            <person name="Weers B.D."/>
            <person name="McKinley B."/>
            <person name="Mattison A."/>
            <person name="Morishige D.T."/>
            <person name="Grimwood J."/>
            <person name="Schmutz J."/>
            <person name="Mullet J.E."/>
        </authorList>
    </citation>
    <scope>NUCLEOTIDE SEQUENCE [LARGE SCALE GENOMIC DNA]</scope>
    <source>
        <strain evidence="3">cv. BTx623</strain>
    </source>
</reference>
<accession>A0A1B6PK28</accession>